<dbReference type="PANTHER" id="PTHR43156">
    <property type="entry name" value="STAGE II SPORULATION PROTEIN E-RELATED"/>
    <property type="match status" value="1"/>
</dbReference>
<keyword evidence="5" id="KW-1185">Reference proteome</keyword>
<dbReference type="InterPro" id="IPR001932">
    <property type="entry name" value="PPM-type_phosphatase-like_dom"/>
</dbReference>
<reference evidence="4" key="1">
    <citation type="submission" date="2022-10" db="EMBL/GenBank/DDBJ databases">
        <title>The complete genomes of actinobacterial strains from the NBC collection.</title>
        <authorList>
            <person name="Joergensen T.S."/>
            <person name="Alvarez Arevalo M."/>
            <person name="Sterndorff E.B."/>
            <person name="Faurdal D."/>
            <person name="Vuksanovic O."/>
            <person name="Mourched A.-S."/>
            <person name="Charusanti P."/>
            <person name="Shaw S."/>
            <person name="Blin K."/>
            <person name="Weber T."/>
        </authorList>
    </citation>
    <scope>NUCLEOTIDE SEQUENCE</scope>
    <source>
        <strain evidence="4">NBC_01432</strain>
    </source>
</reference>
<evidence type="ECO:0000256" key="1">
    <source>
        <dbReference type="ARBA" id="ARBA00022801"/>
    </source>
</evidence>
<evidence type="ECO:0000313" key="5">
    <source>
        <dbReference type="Proteomes" id="UP001432209"/>
    </source>
</evidence>
<dbReference type="SUPFAM" id="SSF81606">
    <property type="entry name" value="PP2C-like"/>
    <property type="match status" value="1"/>
</dbReference>
<evidence type="ECO:0000259" key="3">
    <source>
        <dbReference type="SMART" id="SM00331"/>
    </source>
</evidence>
<protein>
    <submittedName>
        <fullName evidence="4">Serine/threonine-protein phosphatase</fullName>
    </submittedName>
</protein>
<accession>A0ABZ1ZZ83</accession>
<feature type="domain" description="PPM-type phosphatase" evidence="3">
    <location>
        <begin position="144"/>
        <end position="381"/>
    </location>
</feature>
<keyword evidence="2" id="KW-1133">Transmembrane helix</keyword>
<feature type="transmembrane region" description="Helical" evidence="2">
    <location>
        <begin position="20"/>
        <end position="38"/>
    </location>
</feature>
<name>A0ABZ1ZZ83_STRNV</name>
<dbReference type="Gene3D" id="3.60.40.10">
    <property type="entry name" value="PPM-type phosphatase domain"/>
    <property type="match status" value="1"/>
</dbReference>
<keyword evidence="2" id="KW-0472">Membrane</keyword>
<dbReference type="InterPro" id="IPR036457">
    <property type="entry name" value="PPM-type-like_dom_sf"/>
</dbReference>
<dbReference type="RefSeq" id="WP_329075234.1">
    <property type="nucleotide sequence ID" value="NZ_CP109495.1"/>
</dbReference>
<dbReference type="InterPro" id="IPR052016">
    <property type="entry name" value="Bact_Sigma-Reg"/>
</dbReference>
<organism evidence="4 5">
    <name type="scientific">Streptomyces niveus</name>
    <name type="common">Streptomyces spheroides</name>
    <dbReference type="NCBI Taxonomy" id="193462"/>
    <lineage>
        <taxon>Bacteria</taxon>
        <taxon>Bacillati</taxon>
        <taxon>Actinomycetota</taxon>
        <taxon>Actinomycetes</taxon>
        <taxon>Kitasatosporales</taxon>
        <taxon>Streptomycetaceae</taxon>
        <taxon>Streptomyces</taxon>
    </lineage>
</organism>
<keyword evidence="1" id="KW-0378">Hydrolase</keyword>
<gene>
    <name evidence="4" type="ORF">OG442_08475</name>
</gene>
<dbReference type="Pfam" id="PF07228">
    <property type="entry name" value="SpoIIE"/>
    <property type="match status" value="1"/>
</dbReference>
<dbReference type="SMART" id="SM00331">
    <property type="entry name" value="PP2C_SIG"/>
    <property type="match status" value="1"/>
</dbReference>
<evidence type="ECO:0000256" key="2">
    <source>
        <dbReference type="SAM" id="Phobius"/>
    </source>
</evidence>
<dbReference type="EMBL" id="CP109495">
    <property type="protein sequence ID" value="WUX51569.1"/>
    <property type="molecule type" value="Genomic_DNA"/>
</dbReference>
<keyword evidence="2" id="KW-0812">Transmembrane</keyword>
<dbReference type="Proteomes" id="UP001432209">
    <property type="component" value="Chromosome"/>
</dbReference>
<dbReference type="PANTHER" id="PTHR43156:SF2">
    <property type="entry name" value="STAGE II SPORULATION PROTEIN E"/>
    <property type="match status" value="1"/>
</dbReference>
<proteinExistence type="predicted"/>
<feature type="transmembrane region" description="Helical" evidence="2">
    <location>
        <begin position="50"/>
        <end position="73"/>
    </location>
</feature>
<sequence>MPSVDARRRDPKALWRGPQAMVGLAVAILALLLIADAFGGSGVRLGGLMLAMPALAAVFAGPRAVLVICGAMLPAYVTSLAENHRLDWMDAPIAISTAVVICVAAVGAAAVREKRARQLAQSRRVTVQTQQTLLRPLPSRLGPVELASMYLAADAESTLGGDLYACAIVDGRPRVIVGDVQGKGLSTLEVVLFTLSAFRLAAWEGVALHDLPAFLDDAVRRELVLARDMAVQRGDFTQEPEMGQRMRESFVTAIVVEVGGEGGESDEVRLVNCGHPAPFLLHDGAARELPSSKPALPIGLLGLDTAAVHVDSHRMEPGDTLLLYTDGLAEARGGTGEFYPLAERVAQRAHHPPATLLGAIRTDLRRHARLDDDVAMVTVHRSAGWPAGSTKTV</sequence>
<evidence type="ECO:0000313" key="4">
    <source>
        <dbReference type="EMBL" id="WUX51569.1"/>
    </source>
</evidence>
<feature type="transmembrane region" description="Helical" evidence="2">
    <location>
        <begin position="93"/>
        <end position="111"/>
    </location>
</feature>